<dbReference type="Proteomes" id="UP001497516">
    <property type="component" value="Chromosome 7"/>
</dbReference>
<organism evidence="1 2">
    <name type="scientific">Linum trigynum</name>
    <dbReference type="NCBI Taxonomy" id="586398"/>
    <lineage>
        <taxon>Eukaryota</taxon>
        <taxon>Viridiplantae</taxon>
        <taxon>Streptophyta</taxon>
        <taxon>Embryophyta</taxon>
        <taxon>Tracheophyta</taxon>
        <taxon>Spermatophyta</taxon>
        <taxon>Magnoliopsida</taxon>
        <taxon>eudicotyledons</taxon>
        <taxon>Gunneridae</taxon>
        <taxon>Pentapetalae</taxon>
        <taxon>rosids</taxon>
        <taxon>fabids</taxon>
        <taxon>Malpighiales</taxon>
        <taxon>Linaceae</taxon>
        <taxon>Linum</taxon>
    </lineage>
</organism>
<accession>A0AAV2FYZ9</accession>
<evidence type="ECO:0000313" key="1">
    <source>
        <dbReference type="EMBL" id="CAL1402773.1"/>
    </source>
</evidence>
<reference evidence="1 2" key="1">
    <citation type="submission" date="2024-04" db="EMBL/GenBank/DDBJ databases">
        <authorList>
            <person name="Fracassetti M."/>
        </authorList>
    </citation>
    <scope>NUCLEOTIDE SEQUENCE [LARGE SCALE GENOMIC DNA]</scope>
</reference>
<proteinExistence type="predicted"/>
<dbReference type="AlphaFoldDB" id="A0AAV2FYZ9"/>
<gene>
    <name evidence="1" type="ORF">LTRI10_LOCUS42750</name>
</gene>
<evidence type="ECO:0000313" key="2">
    <source>
        <dbReference type="Proteomes" id="UP001497516"/>
    </source>
</evidence>
<dbReference type="EMBL" id="OZ034820">
    <property type="protein sequence ID" value="CAL1402773.1"/>
    <property type="molecule type" value="Genomic_DNA"/>
</dbReference>
<name>A0AAV2FYZ9_9ROSI</name>
<sequence>MRCLLDLGLHSVVQPFNSKSVRGNHFGNSQSTVPPADAGASFWKLPTLNGLVAYLLESRRLVGIWTQREERRLIESFRSIDLPEKKVAASKSQRLTMTAGSISSFFLIMPKAFPGWRRAASGRQRKYPRQEDHFPKCLGIPE</sequence>
<keyword evidence="2" id="KW-1185">Reference proteome</keyword>
<protein>
    <submittedName>
        <fullName evidence="1">Uncharacterized protein</fullName>
    </submittedName>
</protein>